<dbReference type="InterPro" id="IPR017896">
    <property type="entry name" value="4Fe4S_Fe-S-bd"/>
</dbReference>
<dbReference type="OrthoDB" id="9803397at2"/>
<dbReference type="AlphaFoldDB" id="A1KYD2"/>
<feature type="domain" description="4Fe-4S ferredoxin-type" evidence="6">
    <location>
        <begin position="1"/>
        <end position="29"/>
    </location>
</feature>
<evidence type="ECO:0000256" key="3">
    <source>
        <dbReference type="ARBA" id="ARBA00022723"/>
    </source>
</evidence>
<keyword evidence="3" id="KW-0479">Metal-binding</keyword>
<evidence type="ECO:0000313" key="8">
    <source>
        <dbReference type="EMBL" id="ACB49907.1"/>
    </source>
</evidence>
<evidence type="ECO:0000313" key="7">
    <source>
        <dbReference type="EMBL" id="AAW56985.1"/>
    </source>
</evidence>
<dbReference type="PANTHER" id="PTHR24960:SF79">
    <property type="entry name" value="PHOTOSYSTEM I IRON-SULFUR CENTER"/>
    <property type="match status" value="1"/>
</dbReference>
<evidence type="ECO:0000256" key="1">
    <source>
        <dbReference type="ARBA" id="ARBA00001966"/>
    </source>
</evidence>
<proteinExistence type="predicted"/>
<evidence type="ECO:0000313" key="9">
    <source>
        <dbReference type="Proteomes" id="UP000001203"/>
    </source>
</evidence>
<dbReference type="HOGENOM" id="CLU_2140629_0_0_3"/>
<dbReference type="EMBL" id="CP000806">
    <property type="protein sequence ID" value="ACB49907.1"/>
    <property type="molecule type" value="Genomic_DNA"/>
</dbReference>
<dbReference type="SUPFAM" id="SSF54862">
    <property type="entry name" value="4Fe-4S ferredoxins"/>
    <property type="match status" value="1"/>
</dbReference>
<reference evidence="7" key="1">
    <citation type="journal article" date="2008" name="BMC Evol. Biol.">
        <title>The cyanobacterial endosymbiont of the unicellular algae Rhopalodia gibba shows reductive genome evolution.</title>
        <authorList>
            <person name="Kneip C."/>
            <person name="Voss C."/>
            <person name="Lockhart P.J."/>
            <person name="Maier U.G."/>
        </authorList>
    </citation>
    <scope>NUCLEOTIDE SEQUENCE</scope>
    <source>
        <strain evidence="7">ATCC 51142</strain>
    </source>
</reference>
<sequence length="120" mass="13488">MSYTITNECINCSRCRSACPTGAITIQDNVFLIDATLCNDCQGYYGTPQCASVCPTNSACLPSYQVTGGSENQMADYWDIWFNRYHNLVSNLKGKQTSPYWEQWFDAYSQEISTLMTANS</sequence>
<dbReference type="PROSITE" id="PS00198">
    <property type="entry name" value="4FE4S_FER_1"/>
    <property type="match status" value="1"/>
</dbReference>
<dbReference type="InterPro" id="IPR017900">
    <property type="entry name" value="4Fe4S_Fe_S_CS"/>
</dbReference>
<keyword evidence="2" id="KW-0004">4Fe-4S</keyword>
<dbReference type="KEGG" id="cyt:cce_0556"/>
<dbReference type="Gene3D" id="3.30.70.20">
    <property type="match status" value="1"/>
</dbReference>
<organism evidence="7">
    <name type="scientific">Crocosphaera subtropica (strain ATCC 51142 / BH68)</name>
    <name type="common">Cyanothece sp. (strain ATCC 51142)</name>
    <dbReference type="NCBI Taxonomy" id="43989"/>
    <lineage>
        <taxon>Bacteria</taxon>
        <taxon>Bacillati</taxon>
        <taxon>Cyanobacteriota</taxon>
        <taxon>Cyanophyceae</taxon>
        <taxon>Oscillatoriophycideae</taxon>
        <taxon>Chroococcales</taxon>
        <taxon>Aphanothecaceae</taxon>
        <taxon>Crocosphaera</taxon>
        <taxon>Crocosphaera subtropica</taxon>
    </lineage>
</organism>
<keyword evidence="9" id="KW-1185">Reference proteome</keyword>
<accession>A1KYD2</accession>
<gene>
    <name evidence="7" type="primary">fdxN</name>
    <name evidence="8" type="ordered locus">cce_0556</name>
</gene>
<comment type="cofactor">
    <cofactor evidence="1">
        <name>[4Fe-4S] cluster</name>
        <dbReference type="ChEBI" id="CHEBI:49883"/>
    </cofactor>
</comment>
<evidence type="ECO:0000256" key="2">
    <source>
        <dbReference type="ARBA" id="ARBA00022485"/>
    </source>
</evidence>
<dbReference type="STRING" id="43989.cce_0556"/>
<evidence type="ECO:0000259" key="6">
    <source>
        <dbReference type="PROSITE" id="PS51379"/>
    </source>
</evidence>
<keyword evidence="5" id="KW-0411">Iron-sulfur</keyword>
<dbReference type="PANTHER" id="PTHR24960">
    <property type="entry name" value="PHOTOSYSTEM I IRON-SULFUR CENTER-RELATED"/>
    <property type="match status" value="1"/>
</dbReference>
<protein>
    <submittedName>
        <fullName evidence="7 8">Ferredoxin</fullName>
    </submittedName>
</protein>
<dbReference type="eggNOG" id="COG1145">
    <property type="taxonomic scope" value="Bacteria"/>
</dbReference>
<dbReference type="InterPro" id="IPR050157">
    <property type="entry name" value="PSI_iron-sulfur_center"/>
</dbReference>
<dbReference type="GO" id="GO:0046872">
    <property type="term" value="F:metal ion binding"/>
    <property type="evidence" value="ECO:0007669"/>
    <property type="project" value="UniProtKB-KW"/>
</dbReference>
<name>A1KYD2_CROS5</name>
<evidence type="ECO:0000256" key="4">
    <source>
        <dbReference type="ARBA" id="ARBA00023004"/>
    </source>
</evidence>
<reference evidence="8 9" key="2">
    <citation type="journal article" date="2008" name="Proc. Natl. Acad. Sci. U.S.A.">
        <title>The genome of Cyanothece 51142, a unicellular diazotrophic cyanobacterium important in the marine nitrogen cycle.</title>
        <authorList>
            <person name="Welsh E.A."/>
            <person name="Liberton M."/>
            <person name="Stoeckel J."/>
            <person name="Loh T."/>
            <person name="Elvitigala T."/>
            <person name="Wang C."/>
            <person name="Wollam A."/>
            <person name="Fulton R.S."/>
            <person name="Clifton S.W."/>
            <person name="Jacobs J.M."/>
            <person name="Aurora R."/>
            <person name="Ghosh B.K."/>
            <person name="Sherman L.A."/>
            <person name="Smith R.D."/>
            <person name="Wilson R.K."/>
            <person name="Pakrasi H.B."/>
        </authorList>
    </citation>
    <scope>NUCLEOTIDE SEQUENCE [LARGE SCALE GENOMIC DNA]</scope>
    <source>
        <strain evidence="8">ATCC 51142</strain>
        <strain evidence="9">ATCC 51142 / BH68</strain>
    </source>
</reference>
<evidence type="ECO:0000256" key="5">
    <source>
        <dbReference type="ARBA" id="ARBA00023014"/>
    </source>
</evidence>
<dbReference type="PROSITE" id="PS51379">
    <property type="entry name" value="4FE4S_FER_2"/>
    <property type="match status" value="1"/>
</dbReference>
<dbReference type="Proteomes" id="UP000001203">
    <property type="component" value="Chromosome circular"/>
</dbReference>
<dbReference type="EMBL" id="AY728386">
    <property type="protein sequence ID" value="AAW56985.1"/>
    <property type="molecule type" value="Genomic_DNA"/>
</dbReference>
<dbReference type="RefSeq" id="WP_009546636.1">
    <property type="nucleotide sequence ID" value="NC_010546.1"/>
</dbReference>
<keyword evidence="4" id="KW-0408">Iron</keyword>
<dbReference type="Pfam" id="PF12838">
    <property type="entry name" value="Fer4_7"/>
    <property type="match status" value="1"/>
</dbReference>
<dbReference type="GO" id="GO:0051539">
    <property type="term" value="F:4 iron, 4 sulfur cluster binding"/>
    <property type="evidence" value="ECO:0007669"/>
    <property type="project" value="UniProtKB-KW"/>
</dbReference>